<dbReference type="InterPro" id="IPR051606">
    <property type="entry name" value="Polyketide_Oxido-like"/>
</dbReference>
<organism evidence="2 3">
    <name type="scientific">Siphonobacter curvatus</name>
    <dbReference type="NCBI Taxonomy" id="2094562"/>
    <lineage>
        <taxon>Bacteria</taxon>
        <taxon>Pseudomonadati</taxon>
        <taxon>Bacteroidota</taxon>
        <taxon>Cytophagia</taxon>
        <taxon>Cytophagales</taxon>
        <taxon>Cytophagaceae</taxon>
        <taxon>Siphonobacter</taxon>
    </lineage>
</organism>
<proteinExistence type="predicted"/>
<gene>
    <name evidence="2" type="ORF">C5O19_23725</name>
</gene>
<dbReference type="Gene3D" id="3.40.50.720">
    <property type="entry name" value="NAD(P)-binding Rossmann-like Domain"/>
    <property type="match status" value="1"/>
</dbReference>
<keyword evidence="3" id="KW-1185">Reference proteome</keyword>
<dbReference type="Pfam" id="PF13460">
    <property type="entry name" value="NAD_binding_10"/>
    <property type="match status" value="1"/>
</dbReference>
<dbReference type="Proteomes" id="UP000239590">
    <property type="component" value="Unassembled WGS sequence"/>
</dbReference>
<name>A0A2S7IFC0_9BACT</name>
<dbReference type="OrthoDB" id="9785372at2"/>
<evidence type="ECO:0000313" key="3">
    <source>
        <dbReference type="Proteomes" id="UP000239590"/>
    </source>
</evidence>
<dbReference type="EMBL" id="PTRA01000008">
    <property type="protein sequence ID" value="PQA53696.1"/>
    <property type="molecule type" value="Genomic_DNA"/>
</dbReference>
<dbReference type="AlphaFoldDB" id="A0A2S7IFC0"/>
<dbReference type="SUPFAM" id="SSF51735">
    <property type="entry name" value="NAD(P)-binding Rossmann-fold domains"/>
    <property type="match status" value="1"/>
</dbReference>
<dbReference type="GO" id="GO:0016646">
    <property type="term" value="F:oxidoreductase activity, acting on the CH-NH group of donors, NAD or NADP as acceptor"/>
    <property type="evidence" value="ECO:0007669"/>
    <property type="project" value="TreeGrafter"/>
</dbReference>
<evidence type="ECO:0000313" key="2">
    <source>
        <dbReference type="EMBL" id="PQA53696.1"/>
    </source>
</evidence>
<dbReference type="PANTHER" id="PTHR43355:SF2">
    <property type="entry name" value="FLAVIN REDUCTASE (NADPH)"/>
    <property type="match status" value="1"/>
</dbReference>
<feature type="domain" description="NAD(P)-binding" evidence="1">
    <location>
        <begin position="7"/>
        <end position="199"/>
    </location>
</feature>
<protein>
    <submittedName>
        <fullName evidence="2">3-beta hydroxysteroid dehydrogenase</fullName>
    </submittedName>
</protein>
<evidence type="ECO:0000259" key="1">
    <source>
        <dbReference type="Pfam" id="PF13460"/>
    </source>
</evidence>
<dbReference type="InterPro" id="IPR036291">
    <property type="entry name" value="NAD(P)-bd_dom_sf"/>
</dbReference>
<dbReference type="RefSeq" id="WP_104715865.1">
    <property type="nucleotide sequence ID" value="NZ_PTRA01000008.1"/>
</dbReference>
<accession>A0A2S7IFC0</accession>
<dbReference type="PANTHER" id="PTHR43355">
    <property type="entry name" value="FLAVIN REDUCTASE (NADPH)"/>
    <property type="match status" value="1"/>
</dbReference>
<dbReference type="CDD" id="cd05244">
    <property type="entry name" value="BVR-B_like_SDR_a"/>
    <property type="match status" value="1"/>
</dbReference>
<reference evidence="3" key="1">
    <citation type="submission" date="2018-02" db="EMBL/GenBank/DDBJ databases">
        <title>Genome sequencing of Solimonas sp. HR-BB.</title>
        <authorList>
            <person name="Lee Y."/>
            <person name="Jeon C.O."/>
        </authorList>
    </citation>
    <scope>NUCLEOTIDE SEQUENCE [LARGE SCALE GENOMIC DNA]</scope>
    <source>
        <strain evidence="3">HR-U</strain>
    </source>
</reference>
<comment type="caution">
    <text evidence="2">The sequence shown here is derived from an EMBL/GenBank/DDBJ whole genome shotgun (WGS) entry which is preliminary data.</text>
</comment>
<dbReference type="InterPro" id="IPR016040">
    <property type="entry name" value="NAD(P)-bd_dom"/>
</dbReference>
<sequence>MKIALIGASGFVGTAVLSEALNRGHQVTAIARNLEKITNTSDDLILKTGDVMDSAEVQQLVAGTDAVVSAFNAGWTNPNLYDDFLKGSQAILDGTKAAGVPRLLVVGGAGSLYAAPGLQLVDTPQFPADWKAGATAARDFLNVIKKEETLDWTFLSPAIQLVPGERTGQYRTELDIPVADEKGESRITVADLAVAIVDELENQQFSQKRFTVGY</sequence>